<comment type="caution">
    <text evidence="1">The sequence shown here is derived from an EMBL/GenBank/DDBJ whole genome shotgun (WGS) entry which is preliminary data.</text>
</comment>
<keyword evidence="2" id="KW-1185">Reference proteome</keyword>
<accession>A0A151MHJ3</accession>
<name>A0A151MHJ3_ALLMI</name>
<dbReference type="AlphaFoldDB" id="A0A151MHJ3"/>
<reference evidence="1 2" key="1">
    <citation type="journal article" date="2012" name="Genome Biol.">
        <title>Sequencing three crocodilian genomes to illuminate the evolution of archosaurs and amniotes.</title>
        <authorList>
            <person name="St John J.A."/>
            <person name="Braun E.L."/>
            <person name="Isberg S.R."/>
            <person name="Miles L.G."/>
            <person name="Chong A.Y."/>
            <person name="Gongora J."/>
            <person name="Dalzell P."/>
            <person name="Moran C."/>
            <person name="Bed'hom B."/>
            <person name="Abzhanov A."/>
            <person name="Burgess S.C."/>
            <person name="Cooksey A.M."/>
            <person name="Castoe T.A."/>
            <person name="Crawford N.G."/>
            <person name="Densmore L.D."/>
            <person name="Drew J.C."/>
            <person name="Edwards S.V."/>
            <person name="Faircloth B.C."/>
            <person name="Fujita M.K."/>
            <person name="Greenwold M.J."/>
            <person name="Hoffmann F.G."/>
            <person name="Howard J.M."/>
            <person name="Iguchi T."/>
            <person name="Janes D.E."/>
            <person name="Khan S.Y."/>
            <person name="Kohno S."/>
            <person name="de Koning A.J."/>
            <person name="Lance S.L."/>
            <person name="McCarthy F.M."/>
            <person name="McCormack J.E."/>
            <person name="Merchant M.E."/>
            <person name="Peterson D.G."/>
            <person name="Pollock D.D."/>
            <person name="Pourmand N."/>
            <person name="Raney B.J."/>
            <person name="Roessler K.A."/>
            <person name="Sanford J.R."/>
            <person name="Sawyer R.H."/>
            <person name="Schmidt C.J."/>
            <person name="Triplett E.W."/>
            <person name="Tuberville T.D."/>
            <person name="Venegas-Anaya M."/>
            <person name="Howard J.T."/>
            <person name="Jarvis E.D."/>
            <person name="Guillette L.J.Jr."/>
            <person name="Glenn T.C."/>
            <person name="Green R.E."/>
            <person name="Ray D.A."/>
        </authorList>
    </citation>
    <scope>NUCLEOTIDE SEQUENCE [LARGE SCALE GENOMIC DNA]</scope>
    <source>
        <strain evidence="1">KSC_2009_1</strain>
    </source>
</reference>
<evidence type="ECO:0000313" key="2">
    <source>
        <dbReference type="Proteomes" id="UP000050525"/>
    </source>
</evidence>
<evidence type="ECO:0000313" key="1">
    <source>
        <dbReference type="EMBL" id="KYO23969.1"/>
    </source>
</evidence>
<organism evidence="1 2">
    <name type="scientific">Alligator mississippiensis</name>
    <name type="common">American alligator</name>
    <dbReference type="NCBI Taxonomy" id="8496"/>
    <lineage>
        <taxon>Eukaryota</taxon>
        <taxon>Metazoa</taxon>
        <taxon>Chordata</taxon>
        <taxon>Craniata</taxon>
        <taxon>Vertebrata</taxon>
        <taxon>Euteleostomi</taxon>
        <taxon>Archelosauria</taxon>
        <taxon>Archosauria</taxon>
        <taxon>Crocodylia</taxon>
        <taxon>Alligatoridae</taxon>
        <taxon>Alligatorinae</taxon>
        <taxon>Alligator</taxon>
    </lineage>
</organism>
<protein>
    <submittedName>
        <fullName evidence="1">Uncharacterized protein</fullName>
    </submittedName>
</protein>
<gene>
    <name evidence="1" type="ORF">Y1Q_0004571</name>
</gene>
<proteinExistence type="predicted"/>
<dbReference type="Proteomes" id="UP000050525">
    <property type="component" value="Unassembled WGS sequence"/>
</dbReference>
<dbReference type="EMBL" id="AKHW03006155">
    <property type="protein sequence ID" value="KYO23969.1"/>
    <property type="molecule type" value="Genomic_DNA"/>
</dbReference>
<sequence>MGLCRIWGLLAPVDMATSVKGVTTHTKSPGLLTLAKYNKLFLLQHLGPYRSFLKRDSKNPSRLCQFQR</sequence>